<evidence type="ECO:0000313" key="2">
    <source>
        <dbReference type="Proteomes" id="UP000236546"/>
    </source>
</evidence>
<dbReference type="InterPro" id="IPR036770">
    <property type="entry name" value="Ankyrin_rpt-contain_sf"/>
</dbReference>
<protein>
    <submittedName>
        <fullName evidence="1">Uncharacterized protein</fullName>
    </submittedName>
</protein>
<comment type="caution">
    <text evidence="1">The sequence shown here is derived from an EMBL/GenBank/DDBJ whole genome shotgun (WGS) entry which is preliminary data.</text>
</comment>
<dbReference type="SUPFAM" id="SSF48403">
    <property type="entry name" value="Ankyrin repeat"/>
    <property type="match status" value="2"/>
</dbReference>
<dbReference type="PANTHER" id="PTHR10039">
    <property type="entry name" value="AMELOGENIN"/>
    <property type="match status" value="1"/>
</dbReference>
<dbReference type="AlphaFoldDB" id="A0A2K0SW28"/>
<proteinExistence type="predicted"/>
<sequence length="723" mass="81516">MNLYSKTTIILDALDESDISYYNLAEIFIDMLDKARKPVKVFISSRPDREFLEAFKDRATIMVNSRNQQGDIEKYLAKELYATRFFQKRPVEIQELIKETFKSRNGGMFRWVYLQTKSLRKCVADDAVRTWAKTIPRDLSAAYDRLWEDITSEHNESDMALAMRAIKWVLCAFEPLQSELLLEAISYAYEGDCLIQSELRTEQDILTLCQDFLTVDAERKIWMLPHVSVAEYFESKGVALEECDAFISKILLGLLTHPDIDVDSGVEWWRLVYPSFADLALNDGAGGYAVTKLLESYAWNSWFKHVQRYDKWLGSLKGTSPEFGLTATLERFLGSPGDGSSYYRRWISRNSIILREKPANVPFFIMCRYGFYYTLRNWWENDKIDQKMALTEWTGRIEGEDGPRSRGNSLVLAASGGCMPICRHLVSAIGAIGLRQSIYCEAAEVAISRGDKSVVELLVEEANVDLNMIYTGANKTLVQYTAERRSSSDMLQWMVDQGWVDVNRQGGSEVGNALIAAANKGNLQSLEILLRAGADARIPAESGEYGTALIAAAASRFYTDEAVYGTVIVTLLNNGADINQIPNVGKYGSALEAFIWSMLYKHISSGNMQRIQILKFLLKCGADPAMTCNIGNNGSALAAAAYSGYKKSLKTMVDATGKQRAIECLRRSRPPPPDHRYYYTGTPETFAYLVDEVGVDKEILQSIGIRKDITPWKNLERSLIFEP</sequence>
<dbReference type="InterPro" id="IPR002110">
    <property type="entry name" value="Ankyrin_rpt"/>
</dbReference>
<accession>A0A2K0SW28</accession>
<dbReference type="Pfam" id="PF12796">
    <property type="entry name" value="Ank_2"/>
    <property type="match status" value="1"/>
</dbReference>
<evidence type="ECO:0000313" key="1">
    <source>
        <dbReference type="EMBL" id="PNP37464.1"/>
    </source>
</evidence>
<gene>
    <name evidence="1" type="ORF">TGAMA5MH_10567</name>
</gene>
<dbReference type="Proteomes" id="UP000236546">
    <property type="component" value="Unassembled WGS sequence"/>
</dbReference>
<dbReference type="SMART" id="SM00248">
    <property type="entry name" value="ANK"/>
    <property type="match status" value="6"/>
</dbReference>
<organism evidence="1 2">
    <name type="scientific">Trichoderma gamsii</name>
    <dbReference type="NCBI Taxonomy" id="398673"/>
    <lineage>
        <taxon>Eukaryota</taxon>
        <taxon>Fungi</taxon>
        <taxon>Dikarya</taxon>
        <taxon>Ascomycota</taxon>
        <taxon>Pezizomycotina</taxon>
        <taxon>Sordariomycetes</taxon>
        <taxon>Hypocreomycetidae</taxon>
        <taxon>Hypocreales</taxon>
        <taxon>Hypocreaceae</taxon>
        <taxon>Trichoderma</taxon>
    </lineage>
</organism>
<dbReference type="EMBL" id="MTYH01000143">
    <property type="protein sequence ID" value="PNP37464.1"/>
    <property type="molecule type" value="Genomic_DNA"/>
</dbReference>
<dbReference type="Gene3D" id="1.25.40.20">
    <property type="entry name" value="Ankyrin repeat-containing domain"/>
    <property type="match status" value="1"/>
</dbReference>
<dbReference type="PANTHER" id="PTHR10039:SF14">
    <property type="entry name" value="NACHT DOMAIN-CONTAINING PROTEIN"/>
    <property type="match status" value="1"/>
</dbReference>
<reference evidence="1 2" key="1">
    <citation type="submission" date="2017-02" db="EMBL/GenBank/DDBJ databases">
        <title>Genomes of Trichoderma spp. with biocontrol activity.</title>
        <authorList>
            <person name="Gardiner D."/>
            <person name="Kazan K."/>
            <person name="Vos C."/>
            <person name="Harvey P."/>
        </authorList>
    </citation>
    <scope>NUCLEOTIDE SEQUENCE [LARGE SCALE GENOMIC DNA]</scope>
    <source>
        <strain evidence="1 2">A5MH</strain>
    </source>
</reference>
<name>A0A2K0SW28_9HYPO</name>
<dbReference type="OrthoDB" id="7464126at2759"/>